<feature type="domain" description="MucBP" evidence="2">
    <location>
        <begin position="354"/>
        <end position="416"/>
    </location>
</feature>
<evidence type="ECO:0000313" key="5">
    <source>
        <dbReference type="Proteomes" id="UP001596258"/>
    </source>
</evidence>
<keyword evidence="1" id="KW-0677">Repeat</keyword>
<evidence type="ECO:0000256" key="1">
    <source>
        <dbReference type="ARBA" id="ARBA00022737"/>
    </source>
</evidence>
<dbReference type="Pfam" id="PF03382">
    <property type="entry name" value="DUF285"/>
    <property type="match status" value="1"/>
</dbReference>
<dbReference type="InterPro" id="IPR044081">
    <property type="entry name" value="DUF5776"/>
</dbReference>
<organism evidence="4 5">
    <name type="scientific">Levilactobacillus angrenensis</name>
    <dbReference type="NCBI Taxonomy" id="2486020"/>
    <lineage>
        <taxon>Bacteria</taxon>
        <taxon>Bacillati</taxon>
        <taxon>Bacillota</taxon>
        <taxon>Bacilli</taxon>
        <taxon>Lactobacillales</taxon>
        <taxon>Lactobacillaceae</taxon>
        <taxon>Levilactobacillus</taxon>
    </lineage>
</organism>
<dbReference type="Proteomes" id="UP001596258">
    <property type="component" value="Unassembled WGS sequence"/>
</dbReference>
<dbReference type="Pfam" id="PF19087">
    <property type="entry name" value="DUF5776"/>
    <property type="match status" value="1"/>
</dbReference>
<evidence type="ECO:0000259" key="3">
    <source>
        <dbReference type="Pfam" id="PF19087"/>
    </source>
</evidence>
<name>A0ABW1UAU3_9LACO</name>
<evidence type="ECO:0000313" key="4">
    <source>
        <dbReference type="EMBL" id="MFC6289539.1"/>
    </source>
</evidence>
<evidence type="ECO:0000259" key="2">
    <source>
        <dbReference type="Pfam" id="PF06458"/>
    </source>
</evidence>
<reference evidence="5" key="1">
    <citation type="journal article" date="2019" name="Int. J. Syst. Evol. Microbiol.">
        <title>The Global Catalogue of Microorganisms (GCM) 10K type strain sequencing project: providing services to taxonomists for standard genome sequencing and annotation.</title>
        <authorList>
            <consortium name="The Broad Institute Genomics Platform"/>
            <consortium name="The Broad Institute Genome Sequencing Center for Infectious Disease"/>
            <person name="Wu L."/>
            <person name="Ma J."/>
        </authorList>
    </citation>
    <scope>NUCLEOTIDE SEQUENCE [LARGE SCALE GENOMIC DNA]</scope>
    <source>
        <strain evidence="5">CCM 8893</strain>
    </source>
</reference>
<accession>A0ABW1UAU3</accession>
<feature type="domain" description="DUF5776" evidence="3">
    <location>
        <begin position="513"/>
        <end position="578"/>
    </location>
</feature>
<dbReference type="InterPro" id="IPR032675">
    <property type="entry name" value="LRR_dom_sf"/>
</dbReference>
<gene>
    <name evidence="4" type="ORF">ACFP1M_04895</name>
</gene>
<protein>
    <submittedName>
        <fullName evidence="4">MucBP domain-containing protein</fullName>
    </submittedName>
</protein>
<dbReference type="EMBL" id="JBHSSO010000014">
    <property type="protein sequence ID" value="MFC6289539.1"/>
    <property type="molecule type" value="Genomic_DNA"/>
</dbReference>
<dbReference type="NCBIfam" id="TIGR02167">
    <property type="entry name" value="Liste_lipo_26"/>
    <property type="match status" value="2"/>
</dbReference>
<comment type="caution">
    <text evidence="4">The sequence shown here is derived from an EMBL/GenBank/DDBJ whole genome shotgun (WGS) entry which is preliminary data.</text>
</comment>
<dbReference type="Gene3D" id="3.80.10.10">
    <property type="entry name" value="Ribonuclease Inhibitor"/>
    <property type="match status" value="1"/>
</dbReference>
<proteinExistence type="predicted"/>
<dbReference type="RefSeq" id="WP_125575701.1">
    <property type="nucleotide sequence ID" value="NZ_JBHSSO010000014.1"/>
</dbReference>
<dbReference type="Gene3D" id="3.10.20.320">
    <property type="entry name" value="Putative peptidoglycan bound protein (lpxtg motif)"/>
    <property type="match status" value="1"/>
</dbReference>
<dbReference type="Pfam" id="PF06458">
    <property type="entry name" value="MucBP"/>
    <property type="match status" value="1"/>
</dbReference>
<keyword evidence="5" id="KW-1185">Reference proteome</keyword>
<dbReference type="InterPro" id="IPR011889">
    <property type="entry name" value="Liste_lipo_26"/>
</dbReference>
<dbReference type="InterPro" id="IPR005046">
    <property type="entry name" value="DUF285"/>
</dbReference>
<dbReference type="InterPro" id="IPR009459">
    <property type="entry name" value="MucBP_dom"/>
</dbReference>
<sequence length="581" mass="63203">MKWQAATLLLGLTIGMGQPVSQVITPHQPAVITARAATTDEIQYQGDYGSVHWYLTTAGDLHLGAGTLAETPVNTNNIGQFNTQIALQQETSPTETEIKAAGKLVKRVILDGTVKTVANAGALFSQMPNVQEFVNLNQLNTSAATDMHSMFYQDSAVTSLDVSHFDTSHVTQMFGMFGEASSLANLDVSNFNTDNVDSANTMFAGTKSLNEINFENGTFSKLSSTMYMFGRSGVSVINLRSVASTAKLSADIFNYSNNIQQITFGPQANFASSSNLNAAQEIPGEFTGLWQAVGSGTRQNPLGQEFTTGKAITDLYNGKDNPTGVETYVWQPVNRVIEPIIPPVTPPAVSQAQPVTVRYLDEQGKQLANDQVLTGELGASYQADQLSFAGYRLSKTDGQTSGTFTDQAQTVTFHYQRSLQSGGDAAGIAPMASVVYATKKIGLYAGKNFSKKTVKHWYSKQKRTKRPMFVVTGISESKQGNLRYKVRDVNHQSKTAGKTGYITAKASYVAPVYYAKKQAKIKVLATGLNGYRQKALKTKVKHYRKGQVLKVKKIVAYNKTTRFQLTNGQYVSANKKLVIVP</sequence>